<proteinExistence type="predicted"/>
<feature type="chain" id="PRO_5045119562" description="M20/M25/M40 family metallo-hydrolase" evidence="1">
    <location>
        <begin position="24"/>
        <end position="588"/>
    </location>
</feature>
<dbReference type="Gene3D" id="3.40.630.10">
    <property type="entry name" value="Zn peptidases"/>
    <property type="match status" value="1"/>
</dbReference>
<dbReference type="SUPFAM" id="SSF53187">
    <property type="entry name" value="Zn-dependent exopeptidases"/>
    <property type="match status" value="1"/>
</dbReference>
<feature type="domain" description="PDZ" evidence="3">
    <location>
        <begin position="514"/>
        <end position="583"/>
    </location>
</feature>
<organism evidence="4 5">
    <name type="scientific">Geothrix rubra</name>
    <dbReference type="NCBI Taxonomy" id="2927977"/>
    <lineage>
        <taxon>Bacteria</taxon>
        <taxon>Pseudomonadati</taxon>
        <taxon>Acidobacteriota</taxon>
        <taxon>Holophagae</taxon>
        <taxon>Holophagales</taxon>
        <taxon>Holophagaceae</taxon>
        <taxon>Geothrix</taxon>
    </lineage>
</organism>
<evidence type="ECO:0000259" key="2">
    <source>
        <dbReference type="Pfam" id="PF04389"/>
    </source>
</evidence>
<keyword evidence="5" id="KW-1185">Reference proteome</keyword>
<evidence type="ECO:0000256" key="1">
    <source>
        <dbReference type="SAM" id="SignalP"/>
    </source>
</evidence>
<dbReference type="Gene3D" id="2.30.42.10">
    <property type="match status" value="1"/>
</dbReference>
<dbReference type="InterPro" id="IPR045175">
    <property type="entry name" value="M28_fam"/>
</dbReference>
<dbReference type="PANTHER" id="PTHR12147">
    <property type="entry name" value="METALLOPEPTIDASE M28 FAMILY MEMBER"/>
    <property type="match status" value="1"/>
</dbReference>
<evidence type="ECO:0008006" key="6">
    <source>
        <dbReference type="Google" id="ProtNLM"/>
    </source>
</evidence>
<evidence type="ECO:0000313" key="5">
    <source>
        <dbReference type="Proteomes" id="UP001165089"/>
    </source>
</evidence>
<feature type="signal peptide" evidence="1">
    <location>
        <begin position="1"/>
        <end position="23"/>
    </location>
</feature>
<dbReference type="SUPFAM" id="SSF50156">
    <property type="entry name" value="PDZ domain-like"/>
    <property type="match status" value="1"/>
</dbReference>
<evidence type="ECO:0000313" key="4">
    <source>
        <dbReference type="EMBL" id="GLH68545.1"/>
    </source>
</evidence>
<dbReference type="PANTHER" id="PTHR12147:SF26">
    <property type="entry name" value="PEPTIDASE M28 DOMAIN-CONTAINING PROTEIN"/>
    <property type="match status" value="1"/>
</dbReference>
<dbReference type="InterPro" id="IPR007484">
    <property type="entry name" value="Peptidase_M28"/>
</dbReference>
<dbReference type="RefSeq" id="WP_285722035.1">
    <property type="nucleotide sequence ID" value="NZ_BSDD01000001.1"/>
</dbReference>
<dbReference type="Gene3D" id="3.50.30.30">
    <property type="match status" value="1"/>
</dbReference>
<dbReference type="InterPro" id="IPR001478">
    <property type="entry name" value="PDZ"/>
</dbReference>
<dbReference type="InterPro" id="IPR036034">
    <property type="entry name" value="PDZ_sf"/>
</dbReference>
<accession>A0ABQ5Q1D2</accession>
<sequence>MRPWKSLVFIPALAALLAGQTPADAPARVEARLRRDVTFLASPELKGRGNGYPELEQAAARVAGELRALGLRTTLQRFPFLARVTRRQASAQLARGEDVFSLAWGKDIEAYGFSADGAFRNKPLAFVGFGLQVPGGYDDLAGIDLKDHVAVIARTVPDLPAFAHLGRGDRSLVTRIKRLEAAHAEAVVVLEDGPLHPPQREEGPARLDLPVLAMTPAALAPACEDLAARLQKLRETGQPQSRDYIYAPWSTLSLDLKLRRIEAKVPNVVAVLPGRDPKLRGEYIAVGAHLDHLGLGERHSLGGAAARGEVHPGADDNASGTAMVLELARELKRARPRRSILLMAYGGEEEGLLGSQYWVQHPTQPLASVKFMVNFDMVGRLDPKAPRLMMGGLGAPKAAVEAAEKLAPKAFAITADIGAAVGGSDHMSFAQAKIPTFFFFTGLHGDYHRPSDTADRIDFAGMAELAAYGRAVVLQLADGTTVPAFDPETAKLPSKGNGGPMRIAFGSIPDYADNAKGFRINGVSKGSTAEAIGLQAGDVLTRFGDRPIKDIYDFMGALGAYKPGDKAVIQWLRGDRPMQAEATLRGRD</sequence>
<dbReference type="Pfam" id="PF04389">
    <property type="entry name" value="Peptidase_M28"/>
    <property type="match status" value="1"/>
</dbReference>
<evidence type="ECO:0000259" key="3">
    <source>
        <dbReference type="Pfam" id="PF13180"/>
    </source>
</evidence>
<reference evidence="4 5" key="1">
    <citation type="journal article" date="2023" name="Antonie Van Leeuwenhoek">
        <title>Mesoterricola silvestris gen. nov., sp. nov., Mesoterricola sediminis sp. nov., Geothrix oryzae sp. nov., Geothrix edaphica sp. nov., Geothrix rubra sp. nov., and Geothrix limicola sp. nov., six novel members of Acidobacteriota isolated from soils.</title>
        <authorList>
            <person name="Itoh H."/>
            <person name="Sugisawa Y."/>
            <person name="Mise K."/>
            <person name="Xu Z."/>
            <person name="Kuniyasu M."/>
            <person name="Ushijima N."/>
            <person name="Kawano K."/>
            <person name="Kobayashi E."/>
            <person name="Shiratori Y."/>
            <person name="Masuda Y."/>
            <person name="Senoo K."/>
        </authorList>
    </citation>
    <scope>NUCLEOTIDE SEQUENCE [LARGE SCALE GENOMIC DNA]</scope>
    <source>
        <strain evidence="4 5">Red803</strain>
    </source>
</reference>
<gene>
    <name evidence="4" type="ORF">GETHPA_00780</name>
</gene>
<feature type="domain" description="Peptidase M28" evidence="2">
    <location>
        <begin position="267"/>
        <end position="467"/>
    </location>
</feature>
<dbReference type="Proteomes" id="UP001165089">
    <property type="component" value="Unassembled WGS sequence"/>
</dbReference>
<keyword evidence="1" id="KW-0732">Signal</keyword>
<protein>
    <recommendedName>
        <fullName evidence="6">M20/M25/M40 family metallo-hydrolase</fullName>
    </recommendedName>
</protein>
<comment type="caution">
    <text evidence="4">The sequence shown here is derived from an EMBL/GenBank/DDBJ whole genome shotgun (WGS) entry which is preliminary data.</text>
</comment>
<name>A0ABQ5Q1D2_9BACT</name>
<dbReference type="EMBL" id="BSDD01000001">
    <property type="protein sequence ID" value="GLH68545.1"/>
    <property type="molecule type" value="Genomic_DNA"/>
</dbReference>
<dbReference type="Pfam" id="PF13180">
    <property type="entry name" value="PDZ_2"/>
    <property type="match status" value="1"/>
</dbReference>